<dbReference type="OrthoDB" id="307353at2157"/>
<feature type="transmembrane region" description="Helical" evidence="1">
    <location>
        <begin position="6"/>
        <end position="25"/>
    </location>
</feature>
<protein>
    <submittedName>
        <fullName evidence="2">Uncharacterized protein</fullName>
    </submittedName>
</protein>
<sequence>MVAPTQVALWLLALATLGVGATFVFRTETALALQKRVAERLSWAPPSEHPDYYEDTREHRRWTFRFGGVVLLLVGVLLLGVSVYGTFFVASVPP</sequence>
<keyword evidence="1" id="KW-0812">Transmembrane</keyword>
<keyword evidence="1" id="KW-0472">Membrane</keyword>
<keyword evidence="3" id="KW-1185">Reference proteome</keyword>
<keyword evidence="1" id="KW-1133">Transmembrane helix</keyword>
<proteinExistence type="predicted"/>
<gene>
    <name evidence="2" type="ORF">SAMN05216277_10992</name>
</gene>
<accession>A0A1I5THQ7</accession>
<name>A0A1I5THQ7_9EURY</name>
<dbReference type="AlphaFoldDB" id="A0A1I5THQ7"/>
<feature type="transmembrane region" description="Helical" evidence="1">
    <location>
        <begin position="66"/>
        <end position="90"/>
    </location>
</feature>
<dbReference type="Proteomes" id="UP000183769">
    <property type="component" value="Unassembled WGS sequence"/>
</dbReference>
<evidence type="ECO:0000313" key="2">
    <source>
        <dbReference type="EMBL" id="SFP82590.1"/>
    </source>
</evidence>
<evidence type="ECO:0000256" key="1">
    <source>
        <dbReference type="SAM" id="Phobius"/>
    </source>
</evidence>
<dbReference type="RefSeq" id="WP_074878893.1">
    <property type="nucleotide sequence ID" value="NZ_FOXI01000009.1"/>
</dbReference>
<reference evidence="3" key="1">
    <citation type="submission" date="2016-10" db="EMBL/GenBank/DDBJ databases">
        <authorList>
            <person name="Varghese N."/>
            <person name="Submissions S."/>
        </authorList>
    </citation>
    <scope>NUCLEOTIDE SEQUENCE [LARGE SCALE GENOMIC DNA]</scope>
    <source>
        <strain evidence="3">CGMCC 1.10329</strain>
    </source>
</reference>
<dbReference type="EMBL" id="FOXI01000009">
    <property type="protein sequence ID" value="SFP82590.1"/>
    <property type="molecule type" value="Genomic_DNA"/>
</dbReference>
<evidence type="ECO:0000313" key="3">
    <source>
        <dbReference type="Proteomes" id="UP000183769"/>
    </source>
</evidence>
<organism evidence="2 3">
    <name type="scientific">Halolamina pelagica</name>
    <dbReference type="NCBI Taxonomy" id="699431"/>
    <lineage>
        <taxon>Archaea</taxon>
        <taxon>Methanobacteriati</taxon>
        <taxon>Methanobacteriota</taxon>
        <taxon>Stenosarchaea group</taxon>
        <taxon>Halobacteria</taxon>
        <taxon>Halobacteriales</taxon>
        <taxon>Haloferacaceae</taxon>
    </lineage>
</organism>